<name>A0A239PIX4_9PROT</name>
<keyword evidence="2" id="KW-0732">Signal</keyword>
<dbReference type="PROSITE" id="PS51257">
    <property type="entry name" value="PROKAR_LIPOPROTEIN"/>
    <property type="match status" value="1"/>
</dbReference>
<accession>A0A239PIX4</accession>
<proteinExistence type="predicted"/>
<evidence type="ECO:0000313" key="3">
    <source>
        <dbReference type="EMBL" id="SNT67736.1"/>
    </source>
</evidence>
<reference evidence="3 4" key="1">
    <citation type="submission" date="2017-07" db="EMBL/GenBank/DDBJ databases">
        <authorList>
            <person name="Sun Z.S."/>
            <person name="Albrecht U."/>
            <person name="Echele G."/>
            <person name="Lee C.C."/>
        </authorList>
    </citation>
    <scope>NUCLEOTIDE SEQUENCE [LARGE SCALE GENOMIC DNA]</scope>
    <source>
        <strain evidence="3 4">CGMCC 1.12710</strain>
    </source>
</reference>
<evidence type="ECO:0000256" key="2">
    <source>
        <dbReference type="SAM" id="SignalP"/>
    </source>
</evidence>
<feature type="signal peptide" evidence="2">
    <location>
        <begin position="1"/>
        <end position="23"/>
    </location>
</feature>
<dbReference type="RefSeq" id="WP_159462361.1">
    <property type="nucleotide sequence ID" value="NZ_FZQA01000001.1"/>
</dbReference>
<sequence>MNSRLIRAGLALAFVATATGGCAGIGKALGGGKNPPDEFAIATKAPLVVPPDYALRPPRPGETRPQELSPSQRAQQVLIGDVSAAPPTPGEQYLLRKANALAADPNIRNIIAAENGGRAEKDRSLANQLIFWKFIGGQVDDSAAPLRVDDPEAWFAARQRAIEAVVGEQGEVVIRKDDKTLSLPGVF</sequence>
<evidence type="ECO:0000256" key="1">
    <source>
        <dbReference type="SAM" id="MobiDB-lite"/>
    </source>
</evidence>
<dbReference type="OrthoDB" id="8478256at2"/>
<dbReference type="Proteomes" id="UP000198346">
    <property type="component" value="Unassembled WGS sequence"/>
</dbReference>
<feature type="chain" id="PRO_5012579714" evidence="2">
    <location>
        <begin position="24"/>
        <end position="187"/>
    </location>
</feature>
<evidence type="ECO:0000313" key="4">
    <source>
        <dbReference type="Proteomes" id="UP000198346"/>
    </source>
</evidence>
<organism evidence="3 4">
    <name type="scientific">Amphiplicatus metriothermophilus</name>
    <dbReference type="NCBI Taxonomy" id="1519374"/>
    <lineage>
        <taxon>Bacteria</taxon>
        <taxon>Pseudomonadati</taxon>
        <taxon>Pseudomonadota</taxon>
        <taxon>Alphaproteobacteria</taxon>
        <taxon>Parvularculales</taxon>
        <taxon>Parvularculaceae</taxon>
        <taxon>Amphiplicatus</taxon>
    </lineage>
</organism>
<dbReference type="AlphaFoldDB" id="A0A239PIX4"/>
<feature type="region of interest" description="Disordered" evidence="1">
    <location>
        <begin position="51"/>
        <end position="70"/>
    </location>
</feature>
<gene>
    <name evidence="3" type="ORF">SAMN06297382_0229</name>
</gene>
<keyword evidence="4" id="KW-1185">Reference proteome</keyword>
<dbReference type="Pfam" id="PF11233">
    <property type="entry name" value="DUF3035"/>
    <property type="match status" value="1"/>
</dbReference>
<protein>
    <submittedName>
        <fullName evidence="3">Beta-barrel assembly machine subunit BamF</fullName>
    </submittedName>
</protein>
<dbReference type="EMBL" id="FZQA01000001">
    <property type="protein sequence ID" value="SNT67736.1"/>
    <property type="molecule type" value="Genomic_DNA"/>
</dbReference>
<dbReference type="InterPro" id="IPR021395">
    <property type="entry name" value="DUF3035"/>
</dbReference>